<proteinExistence type="predicted"/>
<dbReference type="Proteomes" id="UP000608522">
    <property type="component" value="Unassembled WGS sequence"/>
</dbReference>
<protein>
    <submittedName>
        <fullName evidence="1">Uncharacterized protein</fullName>
    </submittedName>
</protein>
<accession>A0ABQ3TGP8</accession>
<evidence type="ECO:0000313" key="2">
    <source>
        <dbReference type="Proteomes" id="UP000608522"/>
    </source>
</evidence>
<dbReference type="EMBL" id="BNED01000005">
    <property type="protein sequence ID" value="GHI79580.1"/>
    <property type="molecule type" value="Genomic_DNA"/>
</dbReference>
<gene>
    <name evidence="1" type="ORF">Sspor_51410</name>
</gene>
<keyword evidence="2" id="KW-1185">Reference proteome</keyword>
<comment type="caution">
    <text evidence="1">The sequence shown here is derived from an EMBL/GenBank/DDBJ whole genome shotgun (WGS) entry which is preliminary data.</text>
</comment>
<name>A0ABQ3TGP8_9ACTN</name>
<reference evidence="2" key="1">
    <citation type="submission" date="2023-07" db="EMBL/GenBank/DDBJ databases">
        <title>Whole genome shotgun sequence of Streptomyces spororaveus NBRC 15456.</title>
        <authorList>
            <person name="Komaki H."/>
            <person name="Tamura T."/>
        </authorList>
    </citation>
    <scope>NUCLEOTIDE SEQUENCE [LARGE SCALE GENOMIC DNA]</scope>
    <source>
        <strain evidence="2">NBRC 15456</strain>
    </source>
</reference>
<sequence length="39" mass="4438">MTRVTRVTQVMLVLRVPPAVRVMRQPVPPVLVPDAETER</sequence>
<evidence type="ECO:0000313" key="1">
    <source>
        <dbReference type="EMBL" id="GHI79580.1"/>
    </source>
</evidence>
<organism evidence="1 2">
    <name type="scientific">Streptomyces spororaveus</name>
    <dbReference type="NCBI Taxonomy" id="284039"/>
    <lineage>
        <taxon>Bacteria</taxon>
        <taxon>Bacillati</taxon>
        <taxon>Actinomycetota</taxon>
        <taxon>Actinomycetes</taxon>
        <taxon>Kitasatosporales</taxon>
        <taxon>Streptomycetaceae</taxon>
        <taxon>Streptomyces</taxon>
    </lineage>
</organism>